<dbReference type="PANTHER" id="PTHR32071">
    <property type="entry name" value="TRANSCRIPTIONAL REGULATORY PROTEIN"/>
    <property type="match status" value="1"/>
</dbReference>
<feature type="domain" description="Response regulatory" evidence="10">
    <location>
        <begin position="6"/>
        <end position="120"/>
    </location>
</feature>
<evidence type="ECO:0000256" key="3">
    <source>
        <dbReference type="ARBA" id="ARBA00022840"/>
    </source>
</evidence>
<dbReference type="FunFam" id="3.40.50.300:FF:000006">
    <property type="entry name" value="DNA-binding transcriptional regulator NtrC"/>
    <property type="match status" value="1"/>
</dbReference>
<dbReference type="Proteomes" id="UP000054911">
    <property type="component" value="Unassembled WGS sequence"/>
</dbReference>
<keyword evidence="5" id="KW-0805">Transcription regulation</keyword>
<dbReference type="Pfam" id="PF02954">
    <property type="entry name" value="HTH_8"/>
    <property type="match status" value="1"/>
</dbReference>
<evidence type="ECO:0000259" key="9">
    <source>
        <dbReference type="PROSITE" id="PS50045"/>
    </source>
</evidence>
<dbReference type="GO" id="GO:0043565">
    <property type="term" value="F:sequence-specific DNA binding"/>
    <property type="evidence" value="ECO:0007669"/>
    <property type="project" value="InterPro"/>
</dbReference>
<dbReference type="PROSITE" id="PS00688">
    <property type="entry name" value="SIGMA54_INTERACT_3"/>
    <property type="match status" value="1"/>
</dbReference>
<sequence>MTTGLQVIFIEDDELVRRASVQSLQLAGFDVTGHGSVESAARAIDASFPGVIVSDIRLPGASGLDLLAQCRERAPEVPVILVTGHGDISMAVQAMRDGAYDFIEKPFASERLIEAVRRALERRALVLENQALRRELAGQSRIIGRSPSIEQVRRLIANIAPTDASVLINGDTGAGKELIARSLHEMSPRRDKPFIAVNCGALPEQMFESEMFGYEAGAFTGAQKRRVGKLEHASGGTLFLDEIESMPLSLQVKLLRVLQDGVLERLGSNQPVRANLRVVAAAKGDMNEHVADGTFRRDLLYRLNVVTITLPPLNERREDVVPLFEHFLLDAAVRYERPAPLITDRQRAELMQRDWPGNVRELRNAADRMVLGIVDDGGAASLDTSTQSLKERTEVFERAVISEALEQCGGAVAVAADRLQLGKATLYEKIKRYGIVVKGDSSER</sequence>
<dbReference type="InterPro" id="IPR027417">
    <property type="entry name" value="P-loop_NTPase"/>
</dbReference>
<dbReference type="InterPro" id="IPR003593">
    <property type="entry name" value="AAA+_ATPase"/>
</dbReference>
<dbReference type="InterPro" id="IPR058031">
    <property type="entry name" value="AAA_lid_NorR"/>
</dbReference>
<dbReference type="InterPro" id="IPR025662">
    <property type="entry name" value="Sigma_54_int_dom_ATP-bd_1"/>
</dbReference>
<dbReference type="PROSITE" id="PS00675">
    <property type="entry name" value="SIGMA54_INTERACT_1"/>
    <property type="match status" value="1"/>
</dbReference>
<dbReference type="SMART" id="SM00448">
    <property type="entry name" value="REC"/>
    <property type="match status" value="1"/>
</dbReference>
<evidence type="ECO:0000313" key="11">
    <source>
        <dbReference type="EMBL" id="SAK39338.1"/>
    </source>
</evidence>
<proteinExistence type="predicted"/>
<dbReference type="Gene3D" id="1.10.10.60">
    <property type="entry name" value="Homeodomain-like"/>
    <property type="match status" value="1"/>
</dbReference>
<dbReference type="InterPro" id="IPR002078">
    <property type="entry name" value="Sigma_54_int"/>
</dbReference>
<dbReference type="Gene3D" id="1.10.8.60">
    <property type="match status" value="1"/>
</dbReference>
<evidence type="ECO:0000256" key="6">
    <source>
        <dbReference type="ARBA" id="ARBA00023125"/>
    </source>
</evidence>
<accession>A0A157Z1E4</accession>
<dbReference type="PROSITE" id="PS50110">
    <property type="entry name" value="RESPONSE_REGULATORY"/>
    <property type="match status" value="1"/>
</dbReference>
<gene>
    <name evidence="11" type="ORF">AWB80_00059</name>
</gene>
<evidence type="ECO:0000256" key="2">
    <source>
        <dbReference type="ARBA" id="ARBA00022741"/>
    </source>
</evidence>
<dbReference type="InterPro" id="IPR009057">
    <property type="entry name" value="Homeodomain-like_sf"/>
</dbReference>
<dbReference type="GO" id="GO:0000160">
    <property type="term" value="P:phosphorelay signal transduction system"/>
    <property type="evidence" value="ECO:0007669"/>
    <property type="project" value="UniProtKB-KW"/>
</dbReference>
<evidence type="ECO:0000259" key="10">
    <source>
        <dbReference type="PROSITE" id="PS50110"/>
    </source>
</evidence>
<reference evidence="11" key="1">
    <citation type="submission" date="2016-01" db="EMBL/GenBank/DDBJ databases">
        <authorList>
            <person name="Peeters C."/>
        </authorList>
    </citation>
    <scope>NUCLEOTIDE SEQUENCE [LARGE SCALE GENOMIC DNA]</scope>
    <source>
        <strain evidence="11">LMG 29323</strain>
    </source>
</reference>
<keyword evidence="12" id="KW-1185">Reference proteome</keyword>
<dbReference type="Gene3D" id="3.40.50.300">
    <property type="entry name" value="P-loop containing nucleotide triphosphate hydrolases"/>
    <property type="match status" value="1"/>
</dbReference>
<dbReference type="GO" id="GO:0006355">
    <property type="term" value="P:regulation of DNA-templated transcription"/>
    <property type="evidence" value="ECO:0007669"/>
    <property type="project" value="InterPro"/>
</dbReference>
<dbReference type="Pfam" id="PF00072">
    <property type="entry name" value="Response_reg"/>
    <property type="match status" value="1"/>
</dbReference>
<dbReference type="Gene3D" id="3.40.50.2300">
    <property type="match status" value="1"/>
</dbReference>
<keyword evidence="7" id="KW-0804">Transcription</keyword>
<dbReference type="SUPFAM" id="SSF52540">
    <property type="entry name" value="P-loop containing nucleoside triphosphate hydrolases"/>
    <property type="match status" value="1"/>
</dbReference>
<evidence type="ECO:0000256" key="7">
    <source>
        <dbReference type="ARBA" id="ARBA00023163"/>
    </source>
</evidence>
<name>A0A157Z1E4_9BURK</name>
<evidence type="ECO:0000313" key="12">
    <source>
        <dbReference type="Proteomes" id="UP000054911"/>
    </source>
</evidence>
<dbReference type="Pfam" id="PF25601">
    <property type="entry name" value="AAA_lid_14"/>
    <property type="match status" value="1"/>
</dbReference>
<dbReference type="STRING" id="1777141.AWB80_00059"/>
<dbReference type="InterPro" id="IPR025943">
    <property type="entry name" value="Sigma_54_int_dom_ATP-bd_2"/>
</dbReference>
<evidence type="ECO:0000256" key="8">
    <source>
        <dbReference type="PROSITE-ProRule" id="PRU00169"/>
    </source>
</evidence>
<dbReference type="SMART" id="SM00382">
    <property type="entry name" value="AAA"/>
    <property type="match status" value="1"/>
</dbReference>
<dbReference type="InterPro" id="IPR001789">
    <property type="entry name" value="Sig_transdc_resp-reg_receiver"/>
</dbReference>
<organism evidence="11 12">
    <name type="scientific">Caballeronia pedi</name>
    <dbReference type="NCBI Taxonomy" id="1777141"/>
    <lineage>
        <taxon>Bacteria</taxon>
        <taxon>Pseudomonadati</taxon>
        <taxon>Pseudomonadota</taxon>
        <taxon>Betaproteobacteria</taxon>
        <taxon>Burkholderiales</taxon>
        <taxon>Burkholderiaceae</taxon>
        <taxon>Caballeronia</taxon>
    </lineage>
</organism>
<dbReference type="Pfam" id="PF00158">
    <property type="entry name" value="Sigma54_activat"/>
    <property type="match status" value="1"/>
</dbReference>
<dbReference type="SUPFAM" id="SSF46689">
    <property type="entry name" value="Homeodomain-like"/>
    <property type="match status" value="1"/>
</dbReference>
<feature type="modified residue" description="4-aspartylphosphate" evidence="8">
    <location>
        <position position="55"/>
    </location>
</feature>
<feature type="domain" description="Sigma-54 factor interaction" evidence="9">
    <location>
        <begin position="142"/>
        <end position="371"/>
    </location>
</feature>
<dbReference type="InterPro" id="IPR025944">
    <property type="entry name" value="Sigma_54_int_dom_CS"/>
</dbReference>
<dbReference type="PRINTS" id="PR01590">
    <property type="entry name" value="HTHFIS"/>
</dbReference>
<comment type="caution">
    <text evidence="11">The sequence shown here is derived from an EMBL/GenBank/DDBJ whole genome shotgun (WGS) entry which is preliminary data.</text>
</comment>
<keyword evidence="6" id="KW-0238">DNA-binding</keyword>
<protein>
    <submittedName>
        <fullName evidence="11">Two component sigma54 specific Fis family transcriptional regulator</fullName>
    </submittedName>
</protein>
<dbReference type="RefSeq" id="WP_061172656.1">
    <property type="nucleotide sequence ID" value="NZ_FCOE02000001.1"/>
</dbReference>
<dbReference type="GO" id="GO:0005524">
    <property type="term" value="F:ATP binding"/>
    <property type="evidence" value="ECO:0007669"/>
    <property type="project" value="UniProtKB-KW"/>
</dbReference>
<keyword evidence="2" id="KW-0547">Nucleotide-binding</keyword>
<keyword evidence="3" id="KW-0067">ATP-binding</keyword>
<dbReference type="CDD" id="cd00009">
    <property type="entry name" value="AAA"/>
    <property type="match status" value="1"/>
</dbReference>
<dbReference type="PROSITE" id="PS00676">
    <property type="entry name" value="SIGMA54_INTERACT_2"/>
    <property type="match status" value="1"/>
</dbReference>
<dbReference type="EMBL" id="FCOE02000001">
    <property type="protein sequence ID" value="SAK39338.1"/>
    <property type="molecule type" value="Genomic_DNA"/>
</dbReference>
<dbReference type="OrthoDB" id="9761705at2"/>
<dbReference type="CDD" id="cd17549">
    <property type="entry name" value="REC_DctD-like"/>
    <property type="match status" value="1"/>
</dbReference>
<dbReference type="PANTHER" id="PTHR32071:SF57">
    <property type="entry name" value="C4-DICARBOXYLATE TRANSPORT TRANSCRIPTIONAL REGULATORY PROTEIN DCTD"/>
    <property type="match status" value="1"/>
</dbReference>
<evidence type="ECO:0000256" key="1">
    <source>
        <dbReference type="ARBA" id="ARBA00022553"/>
    </source>
</evidence>
<keyword evidence="4" id="KW-0902">Two-component regulatory system</keyword>
<evidence type="ECO:0000256" key="5">
    <source>
        <dbReference type="ARBA" id="ARBA00023015"/>
    </source>
</evidence>
<dbReference type="FunFam" id="3.40.50.2300:FF:000018">
    <property type="entry name" value="DNA-binding transcriptional regulator NtrC"/>
    <property type="match status" value="1"/>
</dbReference>
<dbReference type="PROSITE" id="PS50045">
    <property type="entry name" value="SIGMA54_INTERACT_4"/>
    <property type="match status" value="1"/>
</dbReference>
<keyword evidence="1 8" id="KW-0597">Phosphoprotein</keyword>
<evidence type="ECO:0000256" key="4">
    <source>
        <dbReference type="ARBA" id="ARBA00023012"/>
    </source>
</evidence>
<dbReference type="SUPFAM" id="SSF52172">
    <property type="entry name" value="CheY-like"/>
    <property type="match status" value="1"/>
</dbReference>
<dbReference type="InterPro" id="IPR011006">
    <property type="entry name" value="CheY-like_superfamily"/>
</dbReference>
<dbReference type="AlphaFoldDB" id="A0A157Z1E4"/>
<dbReference type="InterPro" id="IPR002197">
    <property type="entry name" value="HTH_Fis"/>
</dbReference>